<keyword evidence="4" id="KW-0997">Cell inner membrane</keyword>
<dbReference type="PIRSF" id="PIRSF004925">
    <property type="entry name" value="HcaT"/>
    <property type="match status" value="1"/>
</dbReference>
<dbReference type="PROSITE" id="PS50850">
    <property type="entry name" value="MFS"/>
    <property type="match status" value="1"/>
</dbReference>
<gene>
    <name evidence="10" type="primary">hcaT</name>
    <name evidence="10" type="ORF">Thiowin_02621</name>
</gene>
<dbReference type="Gene3D" id="1.20.1250.20">
    <property type="entry name" value="MFS general substrate transporter like domains"/>
    <property type="match status" value="2"/>
</dbReference>
<dbReference type="Proteomes" id="UP001432180">
    <property type="component" value="Chromosome"/>
</dbReference>
<evidence type="ECO:0000256" key="1">
    <source>
        <dbReference type="ARBA" id="ARBA00004429"/>
    </source>
</evidence>
<keyword evidence="11" id="KW-1185">Reference proteome</keyword>
<dbReference type="InterPro" id="IPR020846">
    <property type="entry name" value="MFS_dom"/>
</dbReference>
<evidence type="ECO:0000313" key="11">
    <source>
        <dbReference type="Proteomes" id="UP001432180"/>
    </source>
</evidence>
<evidence type="ECO:0000256" key="6">
    <source>
        <dbReference type="ARBA" id="ARBA00022989"/>
    </source>
</evidence>
<dbReference type="Pfam" id="PF12832">
    <property type="entry name" value="MFS_1_like"/>
    <property type="match status" value="1"/>
</dbReference>
<proteinExistence type="predicted"/>
<feature type="transmembrane region" description="Helical" evidence="8">
    <location>
        <begin position="135"/>
        <end position="155"/>
    </location>
</feature>
<feature type="transmembrane region" description="Helical" evidence="8">
    <location>
        <begin position="237"/>
        <end position="257"/>
    </location>
</feature>
<dbReference type="InterPro" id="IPR026032">
    <property type="entry name" value="HcaT-like"/>
</dbReference>
<sequence length="385" mass="41953">MSKAVAMPYWRLSAYYLFYFGALGALVPFWGPYLQSHGFSAAAIGALMAILMGTKLAAPMLWGWLADHFGARMPLVRVSAFATCVTFVAIFWTQSLWSVAAVMLVFSFFWNAALPQMESVTFNHLGAAANRYARVRLWGSVGFILVVGVLGWWVGLAGTGVIPGTVLALFVAVWMSAMLVPDCSHSQQAHPAPSIRRLLARPEIAFFLLSCFLMQFSHGIYYAFYSIHLEAAGYSSALVGVLWAFGVVAEVLVFLRMHWLLERFGARRILLASLVLAVLRWNLIGWLAPILVIQVLAQSLHAATFGAFHASAIHLVHHYFPGSVQGRGQALYNSLSFGAGGGAGSLLGGQLWGPLGAGPTFALGSAAALIGWLCVFWFVDRERRF</sequence>
<accession>A0ABZ0SBX3</accession>
<keyword evidence="6 8" id="KW-1133">Transmembrane helix</keyword>
<name>A0ABZ0SBX3_9GAMM</name>
<keyword evidence="7 8" id="KW-0472">Membrane</keyword>
<dbReference type="PANTHER" id="PTHR23522">
    <property type="entry name" value="BLL5896 PROTEIN"/>
    <property type="match status" value="1"/>
</dbReference>
<feature type="transmembrane region" description="Helical" evidence="8">
    <location>
        <begin position="12"/>
        <end position="33"/>
    </location>
</feature>
<evidence type="ECO:0000256" key="2">
    <source>
        <dbReference type="ARBA" id="ARBA00022448"/>
    </source>
</evidence>
<feature type="transmembrane region" description="Helical" evidence="8">
    <location>
        <begin position="332"/>
        <end position="352"/>
    </location>
</feature>
<evidence type="ECO:0000256" key="7">
    <source>
        <dbReference type="ARBA" id="ARBA00023136"/>
    </source>
</evidence>
<evidence type="ECO:0000259" key="9">
    <source>
        <dbReference type="PROSITE" id="PS50850"/>
    </source>
</evidence>
<evidence type="ECO:0000256" key="3">
    <source>
        <dbReference type="ARBA" id="ARBA00022475"/>
    </source>
</evidence>
<evidence type="ECO:0000256" key="4">
    <source>
        <dbReference type="ARBA" id="ARBA00022519"/>
    </source>
</evidence>
<feature type="transmembrane region" description="Helical" evidence="8">
    <location>
        <begin position="299"/>
        <end position="320"/>
    </location>
</feature>
<feature type="transmembrane region" description="Helical" evidence="8">
    <location>
        <begin position="39"/>
        <end position="62"/>
    </location>
</feature>
<reference evidence="10 11" key="1">
    <citation type="journal article" date="2023" name="Microorganisms">
        <title>Thiorhodovibrio frisius and Trv. litoralis spp. nov., Two Novel Members from a Clade of Fastidious Purple Sulfur Bacteria That Exhibit Unique Red-Shifted Light-Harvesting Capabilities.</title>
        <authorList>
            <person name="Methner A."/>
            <person name="Kuzyk S.B."/>
            <person name="Petersen J."/>
            <person name="Bauer S."/>
            <person name="Brinkmann H."/>
            <person name="Sichau K."/>
            <person name="Wanner G."/>
            <person name="Wolf J."/>
            <person name="Neumann-Schaal M."/>
            <person name="Henke P."/>
            <person name="Tank M."/>
            <person name="Sproer C."/>
            <person name="Bunk B."/>
            <person name="Overmann J."/>
        </authorList>
    </citation>
    <scope>NUCLEOTIDE SEQUENCE [LARGE SCALE GENOMIC DNA]</scope>
    <source>
        <strain evidence="10 11">DSM 6702</strain>
    </source>
</reference>
<dbReference type="NCBIfam" id="NF037955">
    <property type="entry name" value="mfs"/>
    <property type="match status" value="1"/>
</dbReference>
<feature type="transmembrane region" description="Helical" evidence="8">
    <location>
        <begin position="161"/>
        <end position="183"/>
    </location>
</feature>
<feature type="transmembrane region" description="Helical" evidence="8">
    <location>
        <begin position="269"/>
        <end position="293"/>
    </location>
</feature>
<evidence type="ECO:0000256" key="5">
    <source>
        <dbReference type="ARBA" id="ARBA00022692"/>
    </source>
</evidence>
<organism evidence="10 11">
    <name type="scientific">Thiorhodovibrio winogradskyi</name>
    <dbReference type="NCBI Taxonomy" id="77007"/>
    <lineage>
        <taxon>Bacteria</taxon>
        <taxon>Pseudomonadati</taxon>
        <taxon>Pseudomonadota</taxon>
        <taxon>Gammaproteobacteria</taxon>
        <taxon>Chromatiales</taxon>
        <taxon>Chromatiaceae</taxon>
        <taxon>Thiorhodovibrio</taxon>
    </lineage>
</organism>
<keyword evidence="3" id="KW-1003">Cell membrane</keyword>
<dbReference type="InterPro" id="IPR036259">
    <property type="entry name" value="MFS_trans_sf"/>
</dbReference>
<feature type="transmembrane region" description="Helical" evidence="8">
    <location>
        <begin position="74"/>
        <end position="91"/>
    </location>
</feature>
<dbReference type="SUPFAM" id="SSF103473">
    <property type="entry name" value="MFS general substrate transporter"/>
    <property type="match status" value="1"/>
</dbReference>
<dbReference type="PANTHER" id="PTHR23522:SF10">
    <property type="entry name" value="3-PHENYLPROPIONIC ACID TRANSPORTER-RELATED"/>
    <property type="match status" value="1"/>
</dbReference>
<protein>
    <submittedName>
        <fullName evidence="10">3-phenylpropionic acid transporter</fullName>
    </submittedName>
</protein>
<comment type="subcellular location">
    <subcellularLocation>
        <location evidence="1">Cell inner membrane</location>
        <topology evidence="1">Multi-pass membrane protein</topology>
    </subcellularLocation>
</comment>
<feature type="transmembrane region" description="Helical" evidence="8">
    <location>
        <begin position="97"/>
        <end position="114"/>
    </location>
</feature>
<feature type="domain" description="Major facilitator superfamily (MFS) profile" evidence="9">
    <location>
        <begin position="203"/>
        <end position="385"/>
    </location>
</feature>
<dbReference type="InterPro" id="IPR024989">
    <property type="entry name" value="MFS_assoc_dom"/>
</dbReference>
<feature type="transmembrane region" description="Helical" evidence="8">
    <location>
        <begin position="358"/>
        <end position="379"/>
    </location>
</feature>
<feature type="transmembrane region" description="Helical" evidence="8">
    <location>
        <begin position="204"/>
        <end position="225"/>
    </location>
</feature>
<dbReference type="EMBL" id="CP121472">
    <property type="protein sequence ID" value="WPL17596.1"/>
    <property type="molecule type" value="Genomic_DNA"/>
</dbReference>
<keyword evidence="2" id="KW-0813">Transport</keyword>
<evidence type="ECO:0000256" key="8">
    <source>
        <dbReference type="SAM" id="Phobius"/>
    </source>
</evidence>
<keyword evidence="5 8" id="KW-0812">Transmembrane</keyword>
<evidence type="ECO:0000313" key="10">
    <source>
        <dbReference type="EMBL" id="WPL17596.1"/>
    </source>
</evidence>